<dbReference type="GO" id="GO:0016206">
    <property type="term" value="F:catechol O-methyltransferase activity"/>
    <property type="evidence" value="ECO:0007669"/>
    <property type="project" value="UniProtKB-EC"/>
</dbReference>
<dbReference type="EC" id="2.1.1.6" evidence="1"/>
<dbReference type="EMBL" id="JAGDFL010000106">
    <property type="protein sequence ID" value="KAG7397611.1"/>
    <property type="molecule type" value="Genomic_DNA"/>
</dbReference>
<evidence type="ECO:0000313" key="6">
    <source>
        <dbReference type="EMBL" id="KAG7397611.1"/>
    </source>
</evidence>
<name>A0A8T1WWQ6_9STRA</name>
<keyword evidence="4" id="KW-0949">S-adenosyl-L-methionine</keyword>
<evidence type="ECO:0000256" key="1">
    <source>
        <dbReference type="ARBA" id="ARBA00012880"/>
    </source>
</evidence>
<dbReference type="PROSITE" id="PS51682">
    <property type="entry name" value="SAM_OMT_I"/>
    <property type="match status" value="1"/>
</dbReference>
<keyword evidence="3" id="KW-0808">Transferase</keyword>
<dbReference type="InterPro" id="IPR002935">
    <property type="entry name" value="SAM_O-MeTrfase"/>
</dbReference>
<accession>A0A8T1WWQ6</accession>
<dbReference type="GO" id="GO:0032259">
    <property type="term" value="P:methylation"/>
    <property type="evidence" value="ECO:0007669"/>
    <property type="project" value="UniProtKB-KW"/>
</dbReference>
<dbReference type="CDD" id="cd02440">
    <property type="entry name" value="AdoMet_MTases"/>
    <property type="match status" value="1"/>
</dbReference>
<evidence type="ECO:0000256" key="3">
    <source>
        <dbReference type="ARBA" id="ARBA00022679"/>
    </source>
</evidence>
<gene>
    <name evidence="6" type="ORF">PHYBOEH_000432</name>
</gene>
<evidence type="ECO:0000256" key="2">
    <source>
        <dbReference type="ARBA" id="ARBA00022603"/>
    </source>
</evidence>
<dbReference type="Pfam" id="PF13578">
    <property type="entry name" value="Methyltransf_24"/>
    <property type="match status" value="1"/>
</dbReference>
<sequence>MPSREEFKRIVDETSAKCLEYVKAHAERGNPASVLSCIDEFTSTNRMMNIGPVKGAIIDEEIRKKKPAIMAELGAYTGYSAVRFASLQGQVNADSHYYSFEYSPVFAERVREMVEIAGLSNQVTVYVGPFSEQYEELRGKTVDMYFIDHEKSVYLSDLKLILASETLVSGSVIVADNVMRPGAPDYLEFIENSPQFSAIRRTIECGQDRKLLPDLSIATFLG</sequence>
<organism evidence="6 7">
    <name type="scientific">Phytophthora boehmeriae</name>
    <dbReference type="NCBI Taxonomy" id="109152"/>
    <lineage>
        <taxon>Eukaryota</taxon>
        <taxon>Sar</taxon>
        <taxon>Stramenopiles</taxon>
        <taxon>Oomycota</taxon>
        <taxon>Peronosporomycetes</taxon>
        <taxon>Peronosporales</taxon>
        <taxon>Peronosporaceae</taxon>
        <taxon>Phytophthora</taxon>
    </lineage>
</organism>
<dbReference type="AlphaFoldDB" id="A0A8T1WWQ6"/>
<evidence type="ECO:0000256" key="4">
    <source>
        <dbReference type="ARBA" id="ARBA00022691"/>
    </source>
</evidence>
<evidence type="ECO:0000256" key="5">
    <source>
        <dbReference type="ARBA" id="ARBA00022939"/>
    </source>
</evidence>
<dbReference type="GO" id="GO:0006584">
    <property type="term" value="P:catecholamine metabolic process"/>
    <property type="evidence" value="ECO:0007669"/>
    <property type="project" value="UniProtKB-KW"/>
</dbReference>
<proteinExistence type="predicted"/>
<dbReference type="PANTHER" id="PTHR43836">
    <property type="entry name" value="CATECHOL O-METHYLTRANSFERASE 1-RELATED"/>
    <property type="match status" value="1"/>
</dbReference>
<dbReference type="Proteomes" id="UP000693981">
    <property type="component" value="Unassembled WGS sequence"/>
</dbReference>
<dbReference type="OrthoDB" id="186626at2759"/>
<comment type="caution">
    <text evidence="6">The sequence shown here is derived from an EMBL/GenBank/DDBJ whole genome shotgun (WGS) entry which is preliminary data.</text>
</comment>
<keyword evidence="5" id="KW-0128">Catecholamine metabolism</keyword>
<reference evidence="6" key="1">
    <citation type="submission" date="2021-02" db="EMBL/GenBank/DDBJ databases">
        <authorList>
            <person name="Palmer J.M."/>
        </authorList>
    </citation>
    <scope>NUCLEOTIDE SEQUENCE</scope>
    <source>
        <strain evidence="6">SCRP23</strain>
    </source>
</reference>
<dbReference type="PANTHER" id="PTHR43836:SF2">
    <property type="entry name" value="CATECHOL O-METHYLTRANSFERASE 1-RELATED"/>
    <property type="match status" value="1"/>
</dbReference>
<keyword evidence="2" id="KW-0489">Methyltransferase</keyword>
<evidence type="ECO:0000313" key="7">
    <source>
        <dbReference type="Proteomes" id="UP000693981"/>
    </source>
</evidence>
<keyword evidence="7" id="KW-1185">Reference proteome</keyword>
<protein>
    <recommendedName>
        <fullName evidence="1">catechol O-methyltransferase</fullName>
        <ecNumber evidence="1">2.1.1.6</ecNumber>
    </recommendedName>
</protein>